<evidence type="ECO:0000256" key="1">
    <source>
        <dbReference type="SAM" id="Coils"/>
    </source>
</evidence>
<keyword evidence="4" id="KW-1185">Reference proteome</keyword>
<organism evidence="3 4">
    <name type="scientific">Phyllosticta paracitricarpa</name>
    <dbReference type="NCBI Taxonomy" id="2016321"/>
    <lineage>
        <taxon>Eukaryota</taxon>
        <taxon>Fungi</taxon>
        <taxon>Dikarya</taxon>
        <taxon>Ascomycota</taxon>
        <taxon>Pezizomycotina</taxon>
        <taxon>Dothideomycetes</taxon>
        <taxon>Dothideomycetes incertae sedis</taxon>
        <taxon>Botryosphaeriales</taxon>
        <taxon>Phyllostictaceae</taxon>
        <taxon>Phyllosticta</taxon>
    </lineage>
</organism>
<proteinExistence type="predicted"/>
<feature type="region of interest" description="Disordered" evidence="2">
    <location>
        <begin position="60"/>
        <end position="270"/>
    </location>
</feature>
<feature type="coiled-coil region" evidence="1">
    <location>
        <begin position="593"/>
        <end position="650"/>
    </location>
</feature>
<comment type="caution">
    <text evidence="3">The sequence shown here is derived from an EMBL/GenBank/DDBJ whole genome shotgun (WGS) entry which is preliminary data.</text>
</comment>
<evidence type="ECO:0000256" key="2">
    <source>
        <dbReference type="SAM" id="MobiDB-lite"/>
    </source>
</evidence>
<dbReference type="EMBL" id="JBBPBF010000033">
    <property type="protein sequence ID" value="KAK7607860.1"/>
    <property type="molecule type" value="Genomic_DNA"/>
</dbReference>
<reference evidence="3 4" key="1">
    <citation type="submission" date="2024-04" db="EMBL/GenBank/DDBJ databases">
        <title>Phyllosticta paracitricarpa is synonymous to the EU quarantine fungus P. citricarpa based on phylogenomic analyses.</title>
        <authorList>
            <consortium name="Lawrence Berkeley National Laboratory"/>
            <person name="Van ingen-buijs V.A."/>
            <person name="Van westerhoven A.C."/>
            <person name="Haridas S."/>
            <person name="Skiadas P."/>
            <person name="Martin F."/>
            <person name="Groenewald J.Z."/>
            <person name="Crous P.W."/>
            <person name="Seidl M.F."/>
        </authorList>
    </citation>
    <scope>NUCLEOTIDE SEQUENCE [LARGE SCALE GENOMIC DNA]</scope>
    <source>
        <strain evidence="3 4">CBS 141358</strain>
    </source>
</reference>
<sequence length="1251" mass="140947">PLSDWIALTPKVLLQPQAARCSHCSCSTETLRLHGFFRLCALSSALRACSQPLQFPSSGAPHALVSPAPHHSKRPRRVAESCTDRSGFNSLPPAPTVSRPHFAMVNPLVPSKNQSSKRTFRRSPDSGVLPAAKKQKVDDASRYQAEQASCAAGVSRPGPLSKPPSPVEAAMDPRRTTSTAEYLSDPRRRQSEQSSDPRRRPREPNPNSTTQAPAEDSIDPESRRPSRPSVPMAPMGSKQLGGMATPITHDASSPSVAQRKSYFEPATSRRQKQIQHEIADTQSQVCSLSMARNSAKEAYDPFKERLGSMTALLKAQADVARIKLEELEAELKQEQDKLHQLIDEEYELREQQWTSALDGIYRQFPQISMTKPTGKTEPSEVSEMVESKLDARMTGYKASIKLEMGSVIDKKLADERLKSDSKDEMMKMVDARLEARMTENKASIKAEITPVVDQKLADQRLSLQADMTTVMDKKLADERATRSQRLQSQDERVEALQAESWELQKAGLSVDAVKRWCKSLAKYETRIKTLEETNTQKRSPPPDLQKSLSNQDDKIKALEGNVEKDLRPELSRLDAKTKALAEALQRLGEAGSLNDLRSDFEQLKSRVKALEEGHTKLEEACAANDLRSDLEELKLKSPALEKRIEKLNTSSNGHQEQFEKLDAKTETLRASVLKLETDSPHHLRPDLQDLRTKAEALEDSIRKLEQATSSNASNSDVQQIKSQTKALLEDIRDLKKATQDTDVHAEVQTLKSQSQLHAESIARLQKVNSPSDLLSSIQKLEAKVEATSEVASNDARQFKNRMDSLRELEENVLKVHKLDETVQNLQGFSHKFSTDIEWIRRCIDHRSDDFFRMPLYDAMCRMLKLKSHEVTGRFDDAAPQALATIPPDFKAYLDPDSDEYKESPLGRDLKKRFESLKAQMDESAGDLDDRLKELEDKVEDNDREGDLWDDHVKLENQVAALNDKSHILPEQVKELSRKFDQLRQDIEALPAHNRELDQKIAQLDRNIEQLPLQVKTLTEQMEQVRSRCNNPENANATGTMLSQDAIQEVVTLKIRENNTMLEAQAKSDGRYLKKKLFGLVETCEGLQQDVRNLQNLEIIKTGHKDISDLKNLEIIKTGQKDITDLQNLEIIKTGQRNINVLIRYFRDFQDSQMPSIIAKISALENSTSKFFPVVMDRTKQQDMSIDGVHDEIGELQVYVASMAKRFVPAHSVPAVWERRQTPAEQGVTPGAPRLLPARPPSAVQGHYRQQL</sequence>
<name>A0ABR1MY14_9PEZI</name>
<evidence type="ECO:0000313" key="4">
    <source>
        <dbReference type="Proteomes" id="UP001367316"/>
    </source>
</evidence>
<accession>A0ABR1MY14</accession>
<gene>
    <name evidence="3" type="ORF">JOL62DRAFT_256304</name>
</gene>
<feature type="region of interest" description="Disordered" evidence="2">
    <location>
        <begin position="1220"/>
        <end position="1251"/>
    </location>
</feature>
<dbReference type="Proteomes" id="UP001367316">
    <property type="component" value="Unassembled WGS sequence"/>
</dbReference>
<feature type="coiled-coil region" evidence="1">
    <location>
        <begin position="993"/>
        <end position="1020"/>
    </location>
</feature>
<feature type="compositionally biased region" description="Basic and acidic residues" evidence="2">
    <location>
        <begin position="184"/>
        <end position="198"/>
    </location>
</feature>
<protein>
    <submittedName>
        <fullName evidence="3">Uncharacterized protein</fullName>
    </submittedName>
</protein>
<feature type="coiled-coil region" evidence="1">
    <location>
        <begin position="310"/>
        <end position="351"/>
    </location>
</feature>
<feature type="coiled-coil region" evidence="1">
    <location>
        <begin position="917"/>
        <end position="944"/>
    </location>
</feature>
<feature type="region of interest" description="Disordered" evidence="2">
    <location>
        <begin position="531"/>
        <end position="551"/>
    </location>
</feature>
<keyword evidence="1" id="KW-0175">Coiled coil</keyword>
<dbReference type="Gene3D" id="1.20.1270.70">
    <property type="entry name" value="Designed single chain three-helix bundle"/>
    <property type="match status" value="1"/>
</dbReference>
<evidence type="ECO:0000313" key="3">
    <source>
        <dbReference type="EMBL" id="KAK7607860.1"/>
    </source>
</evidence>
<feature type="coiled-coil region" evidence="1">
    <location>
        <begin position="687"/>
        <end position="737"/>
    </location>
</feature>
<feature type="non-terminal residue" evidence="3">
    <location>
        <position position="1"/>
    </location>
</feature>